<evidence type="ECO:0000313" key="3">
    <source>
        <dbReference type="Proteomes" id="UP000235392"/>
    </source>
</evidence>
<gene>
    <name evidence="2" type="ORF">PCASD_13974</name>
</gene>
<dbReference type="EMBL" id="PGCI01000178">
    <property type="protein sequence ID" value="PLW35425.1"/>
    <property type="molecule type" value="Genomic_DNA"/>
</dbReference>
<sequence length="99" mass="11850">MKQIFLKIFLFGRHQQQHPQATNPNQFKLQRAARAARHSQMAARFRAQQQEREVELQSEWDNMRDDDIQETMYPDDDDDDDPDQSKQKTTVFGLTWLLK</sequence>
<evidence type="ECO:0000313" key="2">
    <source>
        <dbReference type="EMBL" id="PLW35425.1"/>
    </source>
</evidence>
<feature type="compositionally biased region" description="Acidic residues" evidence="1">
    <location>
        <begin position="67"/>
        <end position="82"/>
    </location>
</feature>
<evidence type="ECO:0000256" key="1">
    <source>
        <dbReference type="SAM" id="MobiDB-lite"/>
    </source>
</evidence>
<protein>
    <submittedName>
        <fullName evidence="2">Uncharacterized protein</fullName>
    </submittedName>
</protein>
<reference evidence="2 3" key="1">
    <citation type="submission" date="2017-11" db="EMBL/GenBank/DDBJ databases">
        <title>De novo assembly and phasing of dikaryotic genomes from two isolates of Puccinia coronata f. sp. avenae, the causal agent of oat crown rust.</title>
        <authorList>
            <person name="Miller M.E."/>
            <person name="Zhang Y."/>
            <person name="Omidvar V."/>
            <person name="Sperschneider J."/>
            <person name="Schwessinger B."/>
            <person name="Raley C."/>
            <person name="Palmer J.M."/>
            <person name="Garnica D."/>
            <person name="Upadhyaya N."/>
            <person name="Rathjen J."/>
            <person name="Taylor J.M."/>
            <person name="Park R.F."/>
            <person name="Dodds P.N."/>
            <person name="Hirsch C.D."/>
            <person name="Kianian S.F."/>
            <person name="Figueroa M."/>
        </authorList>
    </citation>
    <scope>NUCLEOTIDE SEQUENCE [LARGE SCALE GENOMIC DNA]</scope>
    <source>
        <strain evidence="2">12SD80</strain>
    </source>
</reference>
<feature type="compositionally biased region" description="Basic and acidic residues" evidence="1">
    <location>
        <begin position="49"/>
        <end position="66"/>
    </location>
</feature>
<feature type="region of interest" description="Disordered" evidence="1">
    <location>
        <begin position="47"/>
        <end position="88"/>
    </location>
</feature>
<dbReference type="Proteomes" id="UP000235392">
    <property type="component" value="Unassembled WGS sequence"/>
</dbReference>
<name>A0A2N5UCF7_9BASI</name>
<proteinExistence type="predicted"/>
<comment type="caution">
    <text evidence="2">The sequence shown here is derived from an EMBL/GenBank/DDBJ whole genome shotgun (WGS) entry which is preliminary data.</text>
</comment>
<dbReference type="AlphaFoldDB" id="A0A2N5UCF7"/>
<accession>A0A2N5UCF7</accession>
<organism evidence="2 3">
    <name type="scientific">Puccinia coronata f. sp. avenae</name>
    <dbReference type="NCBI Taxonomy" id="200324"/>
    <lineage>
        <taxon>Eukaryota</taxon>
        <taxon>Fungi</taxon>
        <taxon>Dikarya</taxon>
        <taxon>Basidiomycota</taxon>
        <taxon>Pucciniomycotina</taxon>
        <taxon>Pucciniomycetes</taxon>
        <taxon>Pucciniales</taxon>
        <taxon>Pucciniaceae</taxon>
        <taxon>Puccinia</taxon>
    </lineage>
</organism>